<keyword evidence="4" id="KW-0732">Signal</keyword>
<keyword evidence="11" id="KW-1185">Reference proteome</keyword>
<dbReference type="HOGENOM" id="CLU_1654425_0_0_1"/>
<dbReference type="Proteomes" id="UP000007266">
    <property type="component" value="Linkage group 8"/>
</dbReference>
<evidence type="ECO:0000256" key="4">
    <source>
        <dbReference type="ARBA" id="ARBA00022729"/>
    </source>
</evidence>
<proteinExistence type="predicted"/>
<keyword evidence="8" id="KW-0449">Lipoprotein</keyword>
<name>D6WX55_TRICA</name>
<dbReference type="EMBL" id="KQ971361">
    <property type="protein sequence ID" value="EFA08040.2"/>
    <property type="molecule type" value="Genomic_DNA"/>
</dbReference>
<evidence type="ECO:0000313" key="11">
    <source>
        <dbReference type="Proteomes" id="UP000007266"/>
    </source>
</evidence>
<dbReference type="AlphaFoldDB" id="D6WX55"/>
<keyword evidence="7" id="KW-0325">Glycoprotein</keyword>
<protein>
    <submittedName>
        <fullName evidence="10">Uncharacterized protein</fullName>
    </submittedName>
</protein>
<keyword evidence="6 9" id="KW-0472">Membrane</keyword>
<dbReference type="OrthoDB" id="6582325at2759"/>
<keyword evidence="2" id="KW-0336">GPI-anchor</keyword>
<dbReference type="InParanoid" id="D6WX55"/>
<evidence type="ECO:0000313" key="10">
    <source>
        <dbReference type="EMBL" id="EFA08040.2"/>
    </source>
</evidence>
<reference evidence="10 11" key="2">
    <citation type="journal article" date="2010" name="Nucleic Acids Res.">
        <title>BeetleBase in 2010: revisions to provide comprehensive genomic information for Tribolium castaneum.</title>
        <authorList>
            <person name="Kim H.S."/>
            <person name="Murphy T."/>
            <person name="Xia J."/>
            <person name="Caragea D."/>
            <person name="Park Y."/>
            <person name="Beeman R.W."/>
            <person name="Lorenzen M.D."/>
            <person name="Butcher S."/>
            <person name="Manak J.R."/>
            <person name="Brown S.J."/>
        </authorList>
    </citation>
    <scope>GENOME REANNOTATION</scope>
    <source>
        <strain evidence="10 11">Georgia GA2</strain>
    </source>
</reference>
<organism evidence="10 11">
    <name type="scientific">Tribolium castaneum</name>
    <name type="common">Red flour beetle</name>
    <dbReference type="NCBI Taxonomy" id="7070"/>
    <lineage>
        <taxon>Eukaryota</taxon>
        <taxon>Metazoa</taxon>
        <taxon>Ecdysozoa</taxon>
        <taxon>Arthropoda</taxon>
        <taxon>Hexapoda</taxon>
        <taxon>Insecta</taxon>
        <taxon>Pterygota</taxon>
        <taxon>Neoptera</taxon>
        <taxon>Endopterygota</taxon>
        <taxon>Coleoptera</taxon>
        <taxon>Polyphaga</taxon>
        <taxon>Cucujiformia</taxon>
        <taxon>Tenebrionidae</taxon>
        <taxon>Tenebrionidae incertae sedis</taxon>
        <taxon>Tribolium</taxon>
    </lineage>
</organism>
<evidence type="ECO:0000256" key="6">
    <source>
        <dbReference type="ARBA" id="ARBA00023136"/>
    </source>
</evidence>
<dbReference type="KEGG" id="tca:100141980"/>
<evidence type="ECO:0000256" key="2">
    <source>
        <dbReference type="ARBA" id="ARBA00022622"/>
    </source>
</evidence>
<feature type="transmembrane region" description="Helical" evidence="9">
    <location>
        <begin position="27"/>
        <end position="48"/>
    </location>
</feature>
<evidence type="ECO:0000256" key="9">
    <source>
        <dbReference type="SAM" id="Phobius"/>
    </source>
</evidence>
<dbReference type="PANTHER" id="PTHR33562">
    <property type="entry name" value="ATILLA, ISOFORM B-RELATED-RELATED"/>
    <property type="match status" value="1"/>
</dbReference>
<dbReference type="InterPro" id="IPR031424">
    <property type="entry name" value="QVR-like"/>
</dbReference>
<accession>D6WX55</accession>
<evidence type="ECO:0000256" key="3">
    <source>
        <dbReference type="ARBA" id="ARBA00022692"/>
    </source>
</evidence>
<dbReference type="Pfam" id="PF17064">
    <property type="entry name" value="QVR"/>
    <property type="match status" value="1"/>
</dbReference>
<evidence type="ECO:0000256" key="5">
    <source>
        <dbReference type="ARBA" id="ARBA00022989"/>
    </source>
</evidence>
<keyword evidence="3 9" id="KW-0812">Transmembrane</keyword>
<dbReference type="InterPro" id="IPR050975">
    <property type="entry name" value="Sleep_regulator"/>
</dbReference>
<dbReference type="PANTHER" id="PTHR33562:SF29">
    <property type="entry name" value="PROTEIN SLEEPLESS"/>
    <property type="match status" value="1"/>
</dbReference>
<evidence type="ECO:0000256" key="7">
    <source>
        <dbReference type="ARBA" id="ARBA00023180"/>
    </source>
</evidence>
<sequence length="193" mass="21493">MSRVQSSPRPAGGGAGTSWRRCLLHFFHFHSGIMLVQSCLLLLAFLGIERGLCLKCYTCLSNDPRDACAKFDKSEVPLRACDRKELERTEAMAKEMHPLIGKLFEVDAAVEPLLPLNCLKQESKHGNKHYVLRGCQLATSNDLDICVKVKKDNTEHFQTNYCSLCNGDGCNSAPSRSTSTIISVVFVTFVIYF</sequence>
<comment type="subcellular location">
    <subcellularLocation>
        <location evidence="1">Membrane</location>
        <topology evidence="1">Lipid-anchor</topology>
        <topology evidence="1">GPI-anchor</topology>
    </subcellularLocation>
</comment>
<reference evidence="10 11" key="1">
    <citation type="journal article" date="2008" name="Nature">
        <title>The genome of the model beetle and pest Tribolium castaneum.</title>
        <authorList>
            <consortium name="Tribolium Genome Sequencing Consortium"/>
            <person name="Richards S."/>
            <person name="Gibbs R.A."/>
            <person name="Weinstock G.M."/>
            <person name="Brown S.J."/>
            <person name="Denell R."/>
            <person name="Beeman R.W."/>
            <person name="Gibbs R."/>
            <person name="Beeman R.W."/>
            <person name="Brown S.J."/>
            <person name="Bucher G."/>
            <person name="Friedrich M."/>
            <person name="Grimmelikhuijzen C.J."/>
            <person name="Klingler M."/>
            <person name="Lorenzen M."/>
            <person name="Richards S."/>
            <person name="Roth S."/>
            <person name="Schroder R."/>
            <person name="Tautz D."/>
            <person name="Zdobnov E.M."/>
            <person name="Muzny D."/>
            <person name="Gibbs R.A."/>
            <person name="Weinstock G.M."/>
            <person name="Attaway T."/>
            <person name="Bell S."/>
            <person name="Buhay C.J."/>
            <person name="Chandrabose M.N."/>
            <person name="Chavez D."/>
            <person name="Clerk-Blankenburg K.P."/>
            <person name="Cree A."/>
            <person name="Dao M."/>
            <person name="Davis C."/>
            <person name="Chacko J."/>
            <person name="Dinh H."/>
            <person name="Dugan-Rocha S."/>
            <person name="Fowler G."/>
            <person name="Garner T.T."/>
            <person name="Garnes J."/>
            <person name="Gnirke A."/>
            <person name="Hawes A."/>
            <person name="Hernandez J."/>
            <person name="Hines S."/>
            <person name="Holder M."/>
            <person name="Hume J."/>
            <person name="Jhangiani S.N."/>
            <person name="Joshi V."/>
            <person name="Khan Z.M."/>
            <person name="Jackson L."/>
            <person name="Kovar C."/>
            <person name="Kowis A."/>
            <person name="Lee S."/>
            <person name="Lewis L.R."/>
            <person name="Margolis J."/>
            <person name="Morgan M."/>
            <person name="Nazareth L.V."/>
            <person name="Nguyen N."/>
            <person name="Okwuonu G."/>
            <person name="Parker D."/>
            <person name="Richards S."/>
            <person name="Ruiz S.J."/>
            <person name="Santibanez J."/>
            <person name="Savard J."/>
            <person name="Scherer S.E."/>
            <person name="Schneider B."/>
            <person name="Sodergren E."/>
            <person name="Tautz D."/>
            <person name="Vattahil S."/>
            <person name="Villasana D."/>
            <person name="White C.S."/>
            <person name="Wright R."/>
            <person name="Park Y."/>
            <person name="Beeman R.W."/>
            <person name="Lord J."/>
            <person name="Oppert B."/>
            <person name="Lorenzen M."/>
            <person name="Brown S."/>
            <person name="Wang L."/>
            <person name="Savard J."/>
            <person name="Tautz D."/>
            <person name="Richards S."/>
            <person name="Weinstock G."/>
            <person name="Gibbs R.A."/>
            <person name="Liu Y."/>
            <person name="Worley K."/>
            <person name="Weinstock G."/>
            <person name="Elsik C.G."/>
            <person name="Reese J.T."/>
            <person name="Elhaik E."/>
            <person name="Landan G."/>
            <person name="Graur D."/>
            <person name="Arensburger P."/>
            <person name="Atkinson P."/>
            <person name="Beeman R.W."/>
            <person name="Beidler J."/>
            <person name="Brown S.J."/>
            <person name="Demuth J.P."/>
            <person name="Drury D.W."/>
            <person name="Du Y.Z."/>
            <person name="Fujiwara H."/>
            <person name="Lorenzen M."/>
            <person name="Maselli V."/>
            <person name="Osanai M."/>
            <person name="Park Y."/>
            <person name="Robertson H.M."/>
            <person name="Tu Z."/>
            <person name="Wang J.J."/>
            <person name="Wang S."/>
            <person name="Richards S."/>
            <person name="Song H."/>
            <person name="Zhang L."/>
            <person name="Sodergren E."/>
            <person name="Werner D."/>
            <person name="Stanke M."/>
            <person name="Morgenstern B."/>
            <person name="Solovyev V."/>
            <person name="Kosarev P."/>
            <person name="Brown G."/>
            <person name="Chen H.C."/>
            <person name="Ermolaeva O."/>
            <person name="Hlavina W."/>
            <person name="Kapustin Y."/>
            <person name="Kiryutin B."/>
            <person name="Kitts P."/>
            <person name="Maglott D."/>
            <person name="Pruitt K."/>
            <person name="Sapojnikov V."/>
            <person name="Souvorov A."/>
            <person name="Mackey A.J."/>
            <person name="Waterhouse R.M."/>
            <person name="Wyder S."/>
            <person name="Zdobnov E.M."/>
            <person name="Zdobnov E.M."/>
            <person name="Wyder S."/>
            <person name="Kriventseva E.V."/>
            <person name="Kadowaki T."/>
            <person name="Bork P."/>
            <person name="Aranda M."/>
            <person name="Bao R."/>
            <person name="Beermann A."/>
            <person name="Berns N."/>
            <person name="Bolognesi R."/>
            <person name="Bonneton F."/>
            <person name="Bopp D."/>
            <person name="Brown S.J."/>
            <person name="Bucher G."/>
            <person name="Butts T."/>
            <person name="Chaumot A."/>
            <person name="Denell R.E."/>
            <person name="Ferrier D.E."/>
            <person name="Friedrich M."/>
            <person name="Gordon C.M."/>
            <person name="Jindra M."/>
            <person name="Klingler M."/>
            <person name="Lan Q."/>
            <person name="Lattorff H.M."/>
            <person name="Laudet V."/>
            <person name="von Levetsow C."/>
            <person name="Liu Z."/>
            <person name="Lutz R."/>
            <person name="Lynch J.A."/>
            <person name="da Fonseca R.N."/>
            <person name="Posnien N."/>
            <person name="Reuter R."/>
            <person name="Roth S."/>
            <person name="Savard J."/>
            <person name="Schinko J.B."/>
            <person name="Schmitt C."/>
            <person name="Schoppmeier M."/>
            <person name="Schroder R."/>
            <person name="Shippy T.D."/>
            <person name="Simonnet F."/>
            <person name="Marques-Souza H."/>
            <person name="Tautz D."/>
            <person name="Tomoyasu Y."/>
            <person name="Trauner J."/>
            <person name="Van der Zee M."/>
            <person name="Vervoort M."/>
            <person name="Wittkopp N."/>
            <person name="Wimmer E.A."/>
            <person name="Yang X."/>
            <person name="Jones A.K."/>
            <person name="Sattelle D.B."/>
            <person name="Ebert P.R."/>
            <person name="Nelson D."/>
            <person name="Scott J.G."/>
            <person name="Beeman R.W."/>
            <person name="Muthukrishnan S."/>
            <person name="Kramer K.J."/>
            <person name="Arakane Y."/>
            <person name="Beeman R.W."/>
            <person name="Zhu Q."/>
            <person name="Hogenkamp D."/>
            <person name="Dixit R."/>
            <person name="Oppert B."/>
            <person name="Jiang H."/>
            <person name="Zou Z."/>
            <person name="Marshall J."/>
            <person name="Elpidina E."/>
            <person name="Vinokurov K."/>
            <person name="Oppert C."/>
            <person name="Zou Z."/>
            <person name="Evans J."/>
            <person name="Lu Z."/>
            <person name="Zhao P."/>
            <person name="Sumathipala N."/>
            <person name="Altincicek B."/>
            <person name="Vilcinskas A."/>
            <person name="Williams M."/>
            <person name="Hultmark D."/>
            <person name="Hetru C."/>
            <person name="Jiang H."/>
            <person name="Grimmelikhuijzen C.J."/>
            <person name="Hauser F."/>
            <person name="Cazzamali G."/>
            <person name="Williamson M."/>
            <person name="Park Y."/>
            <person name="Li B."/>
            <person name="Tanaka Y."/>
            <person name="Predel R."/>
            <person name="Neupert S."/>
            <person name="Schachtner J."/>
            <person name="Verleyen P."/>
            <person name="Raible F."/>
            <person name="Bork P."/>
            <person name="Friedrich M."/>
            <person name="Walden K.K."/>
            <person name="Robertson H.M."/>
            <person name="Angeli S."/>
            <person name="Foret S."/>
            <person name="Bucher G."/>
            <person name="Schuetz S."/>
            <person name="Maleszka R."/>
            <person name="Wimmer E.A."/>
            <person name="Beeman R.W."/>
            <person name="Lorenzen M."/>
            <person name="Tomoyasu Y."/>
            <person name="Miller S.C."/>
            <person name="Grossmann D."/>
            <person name="Bucher G."/>
        </authorList>
    </citation>
    <scope>NUCLEOTIDE SEQUENCE [LARGE SCALE GENOMIC DNA]</scope>
    <source>
        <strain evidence="10 11">Georgia GA2</strain>
    </source>
</reference>
<evidence type="ECO:0000256" key="1">
    <source>
        <dbReference type="ARBA" id="ARBA00004589"/>
    </source>
</evidence>
<keyword evidence="5 9" id="KW-1133">Transmembrane helix</keyword>
<dbReference type="GO" id="GO:0030431">
    <property type="term" value="P:sleep"/>
    <property type="evidence" value="ECO:0007669"/>
    <property type="project" value="InterPro"/>
</dbReference>
<dbReference type="GO" id="GO:0032222">
    <property type="term" value="P:regulation of synaptic transmission, cholinergic"/>
    <property type="evidence" value="ECO:0007669"/>
    <property type="project" value="InterPro"/>
</dbReference>
<evidence type="ECO:0000256" key="8">
    <source>
        <dbReference type="ARBA" id="ARBA00023288"/>
    </source>
</evidence>
<gene>
    <name evidence="10" type="primary">AUGUSTUS-3.0.2_05633</name>
    <name evidence="10" type="ORF">TcasGA2_TC005633</name>
</gene>
<dbReference type="GO" id="GO:0098552">
    <property type="term" value="C:side of membrane"/>
    <property type="evidence" value="ECO:0007669"/>
    <property type="project" value="UniProtKB-KW"/>
</dbReference>